<evidence type="ECO:0000313" key="3">
    <source>
        <dbReference type="Proteomes" id="UP000267418"/>
    </source>
</evidence>
<dbReference type="PANTHER" id="PTHR12631:SF10">
    <property type="entry name" value="BETA-XYLOSIDASE-LIKE PROTEIN-RELATED"/>
    <property type="match status" value="1"/>
</dbReference>
<reference evidence="2 3" key="1">
    <citation type="submission" date="2018-12" db="EMBL/GenBank/DDBJ databases">
        <title>The genome of Variovorax gossypii DSM 100435.</title>
        <authorList>
            <person name="Gao J."/>
            <person name="Sun J."/>
        </authorList>
    </citation>
    <scope>NUCLEOTIDE SEQUENCE [LARGE SCALE GENOMIC DNA]</scope>
    <source>
        <strain evidence="2 3">DSM 100435</strain>
    </source>
</reference>
<evidence type="ECO:0000313" key="2">
    <source>
        <dbReference type="EMBL" id="RTQ32665.1"/>
    </source>
</evidence>
<dbReference type="Proteomes" id="UP000267418">
    <property type="component" value="Unassembled WGS sequence"/>
</dbReference>
<evidence type="ECO:0000256" key="1">
    <source>
        <dbReference type="SAM" id="SignalP"/>
    </source>
</evidence>
<dbReference type="SUPFAM" id="SSF51445">
    <property type="entry name" value="(Trans)glycosidases"/>
    <property type="match status" value="1"/>
</dbReference>
<name>A0A3S0IC68_9BURK</name>
<feature type="chain" id="PRO_5018624237" description="Beta-xylosidase" evidence="1">
    <location>
        <begin position="30"/>
        <end position="433"/>
    </location>
</feature>
<dbReference type="AlphaFoldDB" id="A0A3S0IC68"/>
<proteinExistence type="predicted"/>
<organism evidence="2 3">
    <name type="scientific">Variovorax gossypii</name>
    <dbReference type="NCBI Taxonomy" id="1679495"/>
    <lineage>
        <taxon>Bacteria</taxon>
        <taxon>Pseudomonadati</taxon>
        <taxon>Pseudomonadota</taxon>
        <taxon>Betaproteobacteria</taxon>
        <taxon>Burkholderiales</taxon>
        <taxon>Comamonadaceae</taxon>
        <taxon>Variovorax</taxon>
    </lineage>
</organism>
<dbReference type="InterPro" id="IPR017853">
    <property type="entry name" value="GH"/>
</dbReference>
<dbReference type="InterPro" id="IPR051923">
    <property type="entry name" value="Glycosyl_Hydrolase_39"/>
</dbReference>
<gene>
    <name evidence="2" type="ORF">EJP69_21705</name>
</gene>
<dbReference type="PANTHER" id="PTHR12631">
    <property type="entry name" value="ALPHA-L-IDURONIDASE"/>
    <property type="match status" value="1"/>
</dbReference>
<feature type="signal peptide" evidence="1">
    <location>
        <begin position="1"/>
        <end position="29"/>
    </location>
</feature>
<dbReference type="Gene3D" id="3.20.20.80">
    <property type="entry name" value="Glycosidases"/>
    <property type="match status" value="1"/>
</dbReference>
<dbReference type="OrthoDB" id="9774262at2"/>
<protein>
    <recommendedName>
        <fullName evidence="4">Beta-xylosidase</fullName>
    </recommendedName>
</protein>
<accession>A0A3S0IC68</accession>
<comment type="caution">
    <text evidence="2">The sequence shown here is derived from an EMBL/GenBank/DDBJ whole genome shotgun (WGS) entry which is preliminary data.</text>
</comment>
<keyword evidence="1" id="KW-0732">Signal</keyword>
<dbReference type="EMBL" id="RXOE01000006">
    <property type="protein sequence ID" value="RTQ32665.1"/>
    <property type="molecule type" value="Genomic_DNA"/>
</dbReference>
<keyword evidence="3" id="KW-1185">Reference proteome</keyword>
<sequence>MTSRTSGPLSRRLAGWLGALLVAATAVTAAGPAAARGIGTLSSEYPVALSVQIDPATITDDDLREIRASGFEFVRFGVRPPLKSVNPTLIDYPKLIQRVRKARLDAIVTLFGGKEIWGHEPGDLRRGPGNASKESLFADFAGDFIKAHSADVAVWEVWNEPDLKTFLRPELVPEFGAASSALCSKLEQQQIRPNIIIGFGFAKLPFVGGSNGKVPPELEDAFVSAAKSDCLTDISIHPYRSVPETALADYEKLRVQLDRRQLNKTGIVASEWGYASYMPVRNQGAQAALVFREYLINVAAGIKLLNLYSWRDRGDSYFSKEDNFGLKSKGGEKKEAYSALTEFLKIVRHSQKVSYQDAGGTSRLVLRRGQSLLNVVWTQGGEKTVSVPAGANGSKCTRVDFFPQMREGSCGSRSGEGFTVKATSSPVLLSISD</sequence>
<dbReference type="GO" id="GO:0004553">
    <property type="term" value="F:hydrolase activity, hydrolyzing O-glycosyl compounds"/>
    <property type="evidence" value="ECO:0007669"/>
    <property type="project" value="TreeGrafter"/>
</dbReference>
<evidence type="ECO:0008006" key="4">
    <source>
        <dbReference type="Google" id="ProtNLM"/>
    </source>
</evidence>